<feature type="domain" description="Carbohydrate kinase FGGY C-terminal" evidence="6">
    <location>
        <begin position="262"/>
        <end position="457"/>
    </location>
</feature>
<dbReference type="InterPro" id="IPR018484">
    <property type="entry name" value="FGGY_N"/>
</dbReference>
<keyword evidence="8" id="KW-1185">Reference proteome</keyword>
<gene>
    <name evidence="7" type="ORF">NDK47_25130</name>
</gene>
<dbReference type="InterPro" id="IPR018485">
    <property type="entry name" value="FGGY_C"/>
</dbReference>
<evidence type="ECO:0000256" key="4">
    <source>
        <dbReference type="RuleBase" id="RU003733"/>
    </source>
</evidence>
<dbReference type="PANTHER" id="PTHR43095">
    <property type="entry name" value="SUGAR KINASE"/>
    <property type="match status" value="1"/>
</dbReference>
<dbReference type="Pfam" id="PF00370">
    <property type="entry name" value="FGGY_N"/>
    <property type="match status" value="1"/>
</dbReference>
<keyword evidence="2 4" id="KW-0808">Transferase</keyword>
<dbReference type="SUPFAM" id="SSF53067">
    <property type="entry name" value="Actin-like ATPase domain"/>
    <property type="match status" value="2"/>
</dbReference>
<dbReference type="PROSITE" id="PS00933">
    <property type="entry name" value="FGGY_KINASES_1"/>
    <property type="match status" value="1"/>
</dbReference>
<dbReference type="InterPro" id="IPR018483">
    <property type="entry name" value="Carb_kinase_FGGY_CS"/>
</dbReference>
<name>A0ABY4WDV7_9BACL</name>
<dbReference type="PROSITE" id="PS00445">
    <property type="entry name" value="FGGY_KINASES_2"/>
    <property type="match status" value="1"/>
</dbReference>
<evidence type="ECO:0000313" key="8">
    <source>
        <dbReference type="Proteomes" id="UP001056500"/>
    </source>
</evidence>
<dbReference type="Gene3D" id="3.30.420.40">
    <property type="match status" value="2"/>
</dbReference>
<dbReference type="InterPro" id="IPR043129">
    <property type="entry name" value="ATPase_NBD"/>
</dbReference>
<dbReference type="PIRSF" id="PIRSF000538">
    <property type="entry name" value="GlpK"/>
    <property type="match status" value="1"/>
</dbReference>
<comment type="similarity">
    <text evidence="1 4">Belongs to the FGGY kinase family.</text>
</comment>
<proteinExistence type="inferred from homology"/>
<dbReference type="EMBL" id="CP098755">
    <property type="protein sequence ID" value="USG65352.1"/>
    <property type="molecule type" value="Genomic_DNA"/>
</dbReference>
<feature type="domain" description="Carbohydrate kinase FGGY N-terminal" evidence="5">
    <location>
        <begin position="10"/>
        <end position="253"/>
    </location>
</feature>
<evidence type="ECO:0000256" key="1">
    <source>
        <dbReference type="ARBA" id="ARBA00009156"/>
    </source>
</evidence>
<protein>
    <submittedName>
        <fullName evidence="7">Gluconokinase</fullName>
    </submittedName>
</protein>
<dbReference type="InterPro" id="IPR050406">
    <property type="entry name" value="FGGY_Carb_Kinase"/>
</dbReference>
<accession>A0ABY4WDV7</accession>
<dbReference type="InterPro" id="IPR000577">
    <property type="entry name" value="Carb_kinase_FGGY"/>
</dbReference>
<dbReference type="CDD" id="cd07770">
    <property type="entry name" value="ASKHA_NBD_FGGY_GntK"/>
    <property type="match status" value="1"/>
</dbReference>
<evidence type="ECO:0000256" key="2">
    <source>
        <dbReference type="ARBA" id="ARBA00022679"/>
    </source>
</evidence>
<dbReference type="Proteomes" id="UP001056500">
    <property type="component" value="Chromosome"/>
</dbReference>
<sequence>MRHDVKTTCVIGLDIGTTSTKAVVYREDGQLLGLGNVNYDLSTPRPAWAEQDPDEIFAAVLTALREAISHAGVEAGQIAAIGFSTAMHSLIAVDESGRPLTNLITWADNRSLEQTERLKREGLGKAIYQHTGTPIHPMSPLSKLIWMKEEDPETFQRAAKFISIKEYVLYKLFGEYVVDYSIASATGLFDIRRLDWYEPALEAAGITRDRLSLPVPTTHILRGIRSPYSTDIGISPETPFVVGASDGVLANLGVGAIRNGQLAVTIGTSGAVRSVVDRPLTDEQGRTFCYVLAENRWVIGGPTNNGGIALRWFRDQFGEKEGREAKERGLEAYDLMLEAASQVPAGAEGLLFLPYLSGERAPHWNAEARGSFFGIGLHHRREHFMRAVLEGILFSVYHVETVLRQLAGRSEEILASGGFARSAVWRQMMSDLFGYDLLVPQTHESSSFGAAVLAMQAVGMIGQLEEVERLVSIVERHQPNVANTAVYHQLFTMYEKLYEKNMDLFSQLASFQRQ</sequence>
<evidence type="ECO:0000259" key="6">
    <source>
        <dbReference type="Pfam" id="PF02782"/>
    </source>
</evidence>
<evidence type="ECO:0000256" key="3">
    <source>
        <dbReference type="ARBA" id="ARBA00022777"/>
    </source>
</evidence>
<reference evidence="7" key="1">
    <citation type="submission" date="2022-06" db="EMBL/GenBank/DDBJ databases">
        <title>Genome sequencing of Brevibacillus sp. BB3-R1.</title>
        <authorList>
            <person name="Heo J."/>
            <person name="Lee D."/>
            <person name="Won M."/>
            <person name="Han B.-H."/>
            <person name="Hong S.-B."/>
            <person name="Kwon S.-W."/>
        </authorList>
    </citation>
    <scope>NUCLEOTIDE SEQUENCE</scope>
    <source>
        <strain evidence="7">BB3-R1</strain>
    </source>
</reference>
<dbReference type="Pfam" id="PF02782">
    <property type="entry name" value="FGGY_C"/>
    <property type="match status" value="1"/>
</dbReference>
<keyword evidence="3 4" id="KW-0418">Kinase</keyword>
<dbReference type="PANTHER" id="PTHR43095:SF2">
    <property type="entry name" value="GLUCONOKINASE"/>
    <property type="match status" value="1"/>
</dbReference>
<evidence type="ECO:0000313" key="7">
    <source>
        <dbReference type="EMBL" id="USG65352.1"/>
    </source>
</evidence>
<dbReference type="RefSeq" id="WP_251872445.1">
    <property type="nucleotide sequence ID" value="NZ_CP098755.1"/>
</dbReference>
<evidence type="ECO:0000259" key="5">
    <source>
        <dbReference type="Pfam" id="PF00370"/>
    </source>
</evidence>
<organism evidence="7 8">
    <name type="scientific">Brevibacillus ruminantium</name>
    <dbReference type="NCBI Taxonomy" id="2950604"/>
    <lineage>
        <taxon>Bacteria</taxon>
        <taxon>Bacillati</taxon>
        <taxon>Bacillota</taxon>
        <taxon>Bacilli</taxon>
        <taxon>Bacillales</taxon>
        <taxon>Paenibacillaceae</taxon>
        <taxon>Brevibacillus</taxon>
    </lineage>
</organism>